<organism evidence="5 6">
    <name type="scientific">Cryptococcus deneoformans (strain JEC21 / ATCC MYA-565)</name>
    <name type="common">Cryptococcus neoformans var. neoformans serotype D</name>
    <dbReference type="NCBI Taxonomy" id="214684"/>
    <lineage>
        <taxon>Eukaryota</taxon>
        <taxon>Fungi</taxon>
        <taxon>Dikarya</taxon>
        <taxon>Basidiomycota</taxon>
        <taxon>Agaricomycotina</taxon>
        <taxon>Tremellomycetes</taxon>
        <taxon>Tremellales</taxon>
        <taxon>Cryptococcaceae</taxon>
        <taxon>Cryptococcus</taxon>
        <taxon>Cryptococcus neoformans species complex</taxon>
    </lineage>
</organism>
<evidence type="ECO:0000256" key="2">
    <source>
        <dbReference type="ARBA" id="ARBA00023004"/>
    </source>
</evidence>
<dbReference type="EMBL" id="AE017341">
    <property type="protein sequence ID" value="ALO60340.1"/>
    <property type="molecule type" value="Genomic_DNA"/>
</dbReference>
<keyword evidence="2" id="KW-0408">Iron</keyword>
<reference evidence="5 6" key="1">
    <citation type="journal article" date="2005" name="Science">
        <title>The genome of the basidiomycetous yeast and human pathogen Cryptococcus neoformans.</title>
        <authorList>
            <person name="Loftus B.J."/>
            <person name="Fung E."/>
            <person name="Roncaglia P."/>
            <person name="Rowley D."/>
            <person name="Amedeo P."/>
            <person name="Bruno D."/>
            <person name="Vamathevan J."/>
            <person name="Miranda M."/>
            <person name="Anderson I.J."/>
            <person name="Fraser J.A."/>
            <person name="Allen J.E."/>
            <person name="Bosdet I.E."/>
            <person name="Brent M.R."/>
            <person name="Chiu R."/>
            <person name="Doering T.L."/>
            <person name="Donlin M.J."/>
            <person name="D'Souza C.A."/>
            <person name="Fox D.S."/>
            <person name="Grinberg V."/>
            <person name="Fu J."/>
            <person name="Fukushima M."/>
            <person name="Haas B.J."/>
            <person name="Huang J.C."/>
            <person name="Janbon G."/>
            <person name="Jones S.J."/>
            <person name="Koo H.L."/>
            <person name="Krzywinski M.I."/>
            <person name="Kwon-Chung J.K."/>
            <person name="Lengeler K.B."/>
            <person name="Maiti R."/>
            <person name="Marra M.A."/>
            <person name="Marra R.E."/>
            <person name="Mathewson C.A."/>
            <person name="Mitchell T.G."/>
            <person name="Pertea M."/>
            <person name="Riggs F.R."/>
            <person name="Salzberg S.L."/>
            <person name="Schein J.E."/>
            <person name="Shvartsbeyn A."/>
            <person name="Shin H."/>
            <person name="Shumway M."/>
            <person name="Specht C.A."/>
            <person name="Suh B.B."/>
            <person name="Tenney A."/>
            <person name="Utterback T.R."/>
            <person name="Wickes B.L."/>
            <person name="Wortman J.R."/>
            <person name="Wye N.H."/>
            <person name="Kronstad J.W."/>
            <person name="Lodge J.K."/>
            <person name="Heitman J."/>
            <person name="Davis R.W."/>
            <person name="Fraser C.M."/>
            <person name="Hyman R.W."/>
        </authorList>
    </citation>
    <scope>NUCLEOTIDE SEQUENCE [LARGE SCALE GENOMIC DNA]</scope>
    <source>
        <strain evidence="6">JEC21 / ATCC MYA-565</strain>
    </source>
</reference>
<dbReference type="RefSeq" id="XP_024514165.1">
    <property type="nucleotide sequence ID" value="XM_024656093.1"/>
</dbReference>
<dbReference type="PROSITE" id="PS51074">
    <property type="entry name" value="DPH_MB"/>
    <property type="match status" value="1"/>
</dbReference>
<dbReference type="SUPFAM" id="SSF144217">
    <property type="entry name" value="CSL zinc finger"/>
    <property type="match status" value="1"/>
</dbReference>
<dbReference type="VEuPathDB" id="FungiDB:CNA05015"/>
<dbReference type="OrthoDB" id="2574021at2759"/>
<dbReference type="InterPro" id="IPR036671">
    <property type="entry name" value="DPH_MB_sf"/>
</dbReference>
<proteinExistence type="predicted"/>
<dbReference type="GeneID" id="36392692"/>
<evidence type="ECO:0000313" key="5">
    <source>
        <dbReference type="EMBL" id="ALO60340.1"/>
    </source>
</evidence>
<protein>
    <recommendedName>
        <fullName evidence="4">DPH-type MB domain-containing protein</fullName>
    </recommendedName>
</protein>
<dbReference type="Pfam" id="PF05207">
    <property type="entry name" value="Zn_ribbon_CSL"/>
    <property type="match status" value="1"/>
</dbReference>
<dbReference type="Gene3D" id="3.10.660.10">
    <property type="entry name" value="DPH Zinc finger"/>
    <property type="match status" value="1"/>
</dbReference>
<keyword evidence="1" id="KW-0479">Metal-binding</keyword>
<feature type="domain" description="DPH-type MB" evidence="4">
    <location>
        <begin position="60"/>
        <end position="138"/>
    </location>
</feature>
<feature type="compositionally biased region" description="Acidic residues" evidence="3">
    <location>
        <begin position="81"/>
        <end position="97"/>
    </location>
</feature>
<sequence length="143" mass="16027">MLNEKIHLINQARLVLTSPQLKDEWLASFSAWARSSQGIQGLHETGGSLKAGGGGRGPHVFRHISLDEFTPHYVDGTAENEHEENADEKEEEEEEEPQYFTYPCRCSGQFMISLEQLEEGVEVVGCEGCGEWVRVGYEVVEDV</sequence>
<feature type="region of interest" description="Disordered" evidence="3">
    <location>
        <begin position="71"/>
        <end position="98"/>
    </location>
</feature>
<dbReference type="InParanoid" id="A0A0S2LI05"/>
<evidence type="ECO:0000256" key="1">
    <source>
        <dbReference type="ARBA" id="ARBA00022723"/>
    </source>
</evidence>
<dbReference type="PaxDb" id="214684-A0A0S2LI05"/>
<dbReference type="AlphaFoldDB" id="A0A0S2LI05"/>
<dbReference type="KEGG" id="cne:CNA05015"/>
<dbReference type="InterPro" id="IPR007872">
    <property type="entry name" value="DPH_MB_dom"/>
</dbReference>
<evidence type="ECO:0000259" key="4">
    <source>
        <dbReference type="PROSITE" id="PS51074"/>
    </source>
</evidence>
<name>A0A0S2LI05_CRYD1</name>
<keyword evidence="6" id="KW-1185">Reference proteome</keyword>
<accession>A0A0S2LI05</accession>
<evidence type="ECO:0000313" key="6">
    <source>
        <dbReference type="Proteomes" id="UP000002149"/>
    </source>
</evidence>
<evidence type="ECO:0000256" key="3">
    <source>
        <dbReference type="SAM" id="MobiDB-lite"/>
    </source>
</evidence>
<dbReference type="Proteomes" id="UP000002149">
    <property type="component" value="Chromosome 1"/>
</dbReference>
<gene>
    <name evidence="5" type="ordered locus">CNA05015</name>
</gene>
<dbReference type="GO" id="GO:0046872">
    <property type="term" value="F:metal ion binding"/>
    <property type="evidence" value="ECO:0007669"/>
    <property type="project" value="UniProtKB-KW"/>
</dbReference>